<evidence type="ECO:0000313" key="1">
    <source>
        <dbReference type="EMBL" id="GAT33637.1"/>
    </source>
</evidence>
<comment type="caution">
    <text evidence="1">The sequence shown here is derived from an EMBL/GenBank/DDBJ whole genome shotgun (WGS) entry which is preliminary data.</text>
</comment>
<organism evidence="1 2">
    <name type="scientific">Terrimicrobium sacchariphilum</name>
    <dbReference type="NCBI Taxonomy" id="690879"/>
    <lineage>
        <taxon>Bacteria</taxon>
        <taxon>Pseudomonadati</taxon>
        <taxon>Verrucomicrobiota</taxon>
        <taxon>Terrimicrobiia</taxon>
        <taxon>Terrimicrobiales</taxon>
        <taxon>Terrimicrobiaceae</taxon>
        <taxon>Terrimicrobium</taxon>
    </lineage>
</organism>
<name>A0A146G9Y8_TERSA</name>
<keyword evidence="2" id="KW-1185">Reference proteome</keyword>
<evidence type="ECO:0000313" key="2">
    <source>
        <dbReference type="Proteomes" id="UP000076023"/>
    </source>
</evidence>
<dbReference type="Proteomes" id="UP000076023">
    <property type="component" value="Unassembled WGS sequence"/>
</dbReference>
<protein>
    <submittedName>
        <fullName evidence="1">Uncharacterized protein</fullName>
    </submittedName>
</protein>
<proteinExistence type="predicted"/>
<dbReference type="STRING" id="690879.TSACC_22054"/>
<sequence>MTFHRIEPNEHYRDLRLTSEGGAWDLGLNAYASGMRVRMGVNNKPPKVLDFCIGQDASLFAPALTSVLKRLEPLEESVSPEEIDAVFPWAGTRPDMAIHLDSLLSVLS</sequence>
<accession>A0A146G9Y8</accession>
<gene>
    <name evidence="1" type="ORF">TSACC_22054</name>
</gene>
<dbReference type="InParanoid" id="A0A146G9Y8"/>
<reference evidence="2" key="1">
    <citation type="journal article" date="2017" name="Genome Announc.">
        <title>Draft Genome Sequence of Terrimicrobium sacchariphilum NM-5T, a Facultative Anaerobic Soil Bacterium of the Class Spartobacteria.</title>
        <authorList>
            <person name="Qiu Y.L."/>
            <person name="Tourlousse D.M."/>
            <person name="Matsuura N."/>
            <person name="Ohashi A."/>
            <person name="Sekiguchi Y."/>
        </authorList>
    </citation>
    <scope>NUCLEOTIDE SEQUENCE [LARGE SCALE GENOMIC DNA]</scope>
    <source>
        <strain evidence="2">NM-5</strain>
    </source>
</reference>
<dbReference type="AlphaFoldDB" id="A0A146G9Y8"/>
<dbReference type="RefSeq" id="WP_075079349.1">
    <property type="nucleotide sequence ID" value="NZ_BDCO01000002.1"/>
</dbReference>
<dbReference type="OrthoDB" id="9836371at2"/>
<dbReference type="EMBL" id="BDCO01000002">
    <property type="protein sequence ID" value="GAT33637.1"/>
    <property type="molecule type" value="Genomic_DNA"/>
</dbReference>